<sequence>MIVQKDAAFHCVVELGKHGVVQFKDLNQHLGLFQRTFVREVRRCTELERCIRYIEEEINDAGAVDHIPPLDSTNTEVLQQREIYDLEVKLYELERDLRQFLSNEEQLKQNYNDLREFQCVLQKVESFFSVHLEDMAKTELEIEGLDDKVNDLGTPLTPLLERTHETPWFIAGIVEAHKRHSFERVLWRACRRTAFVRTAEIDDMFEDPRTGKLYAKSVFIIFFNGQKLQDIVNRVCDGFNAKLYSCPKSSKERRLVEADVTIRLHDLRIVIEKTEKHKLELLRGAAFELPEWVRTAHLQKCVYHTLNLFTFDTSGNFFVAECWVPERELDAVFQTLQRGVDHAGSSIRPIINVVESAETPPTFNRTNKFTRVFQNIVDSYGVASYREVNPAPYTIITFPFLFGIMFGDFGHGLIMALAGLTFIYFEQKIKAAKIKDEIFNTFYDGRFIIVLMGLFSMYAGIIYNDCFARAINVFGSRWVPTQSERQLLNMSLESKLELDPATAFNQAYGPYPIGVDPIWVLADNRLNFLNSMKMKASVIIGIIQMTFGVILGFMNAGFFKSKVDIFTQCIPQLIFLSSIFVYLCVQICAKWLFYWVKPAEVFGFQYPGSHCAPSLLVGLINMFMFRDRPVGFLDADGTERKTCHIVYWYPNQRDVETTLVIVAICMIPIMLFGKPIFWLLSHKKHIRNHVETRRTTNVSVRIKMGAGEEAELISDLPETPKVRHKSESASAGRSEHEKKEFGDVMVHQSIHTIEFVLGCISHTASYLRLWALSLAHAQLSEVLWEFVMRYVLEKTNGVLGAFMLAITWFIFFCLTVMVLVLMEGLSAFLHALRLHWVEFQSKFYEGAGYPFQPLHFKTSLRKLCAESLYY</sequence>
<dbReference type="EMBL" id="CAJFCV020000004">
    <property type="protein sequence ID" value="CAG9113608.1"/>
    <property type="molecule type" value="Genomic_DNA"/>
</dbReference>
<dbReference type="GO" id="GO:0046961">
    <property type="term" value="F:proton-transporting ATPase activity, rotational mechanism"/>
    <property type="evidence" value="ECO:0007669"/>
    <property type="project" value="InterPro"/>
</dbReference>
<evidence type="ECO:0000313" key="13">
    <source>
        <dbReference type="WBParaSite" id="BXY_1146700.1"/>
    </source>
</evidence>
<evidence type="ECO:0000256" key="5">
    <source>
        <dbReference type="ARBA" id="ARBA00022781"/>
    </source>
</evidence>
<dbReference type="GO" id="GO:0000220">
    <property type="term" value="C:vacuolar proton-transporting V-type ATPase, V0 domain"/>
    <property type="evidence" value="ECO:0007669"/>
    <property type="project" value="InterPro"/>
</dbReference>
<evidence type="ECO:0000256" key="6">
    <source>
        <dbReference type="ARBA" id="ARBA00022989"/>
    </source>
</evidence>
<evidence type="ECO:0000313" key="10">
    <source>
        <dbReference type="EMBL" id="CAD5224728.1"/>
    </source>
</evidence>
<dbReference type="EMBL" id="CAJFDI010000004">
    <property type="protein sequence ID" value="CAD5224728.1"/>
    <property type="molecule type" value="Genomic_DNA"/>
</dbReference>
<evidence type="ECO:0000256" key="4">
    <source>
        <dbReference type="ARBA" id="ARBA00022692"/>
    </source>
</evidence>
<dbReference type="WBParaSite" id="BXY_1146700.1">
    <property type="protein sequence ID" value="BXY_1146700.1"/>
    <property type="gene ID" value="BXY_1146700"/>
</dbReference>
<keyword evidence="4 9" id="KW-0812">Transmembrane</keyword>
<evidence type="ECO:0000256" key="2">
    <source>
        <dbReference type="ARBA" id="ARBA00009904"/>
    </source>
</evidence>
<dbReference type="Proteomes" id="UP000095284">
    <property type="component" value="Unplaced"/>
</dbReference>
<dbReference type="PIRSF" id="PIRSF001293">
    <property type="entry name" value="ATP6V0A1"/>
    <property type="match status" value="1"/>
</dbReference>
<gene>
    <name evidence="10" type="ORF">BXYJ_LOCUS8189</name>
</gene>
<comment type="function">
    <text evidence="9">Essential component of the vacuolar proton pump (V-ATPase), a multimeric enzyme that catalyzes the translocation of protons across the membranes. Required for assembly and activity of the V-ATPase.</text>
</comment>
<dbReference type="InterPro" id="IPR002490">
    <property type="entry name" value="V-ATPase_116kDa_su"/>
</dbReference>
<dbReference type="Proteomes" id="UP000582659">
    <property type="component" value="Unassembled WGS sequence"/>
</dbReference>
<name>A0A1I7SEK8_BURXY</name>
<keyword evidence="8 9" id="KW-0472">Membrane</keyword>
<dbReference type="GO" id="GO:0005886">
    <property type="term" value="C:plasma membrane"/>
    <property type="evidence" value="ECO:0007669"/>
    <property type="project" value="TreeGrafter"/>
</dbReference>
<dbReference type="SMR" id="A0A1I7SEK8"/>
<feature type="transmembrane region" description="Helical" evidence="9">
    <location>
        <begin position="570"/>
        <end position="593"/>
    </location>
</feature>
<accession>A0A1I7SEK8</accession>
<organism evidence="11 13">
    <name type="scientific">Bursaphelenchus xylophilus</name>
    <name type="common">Pinewood nematode worm</name>
    <name type="synonym">Aphelenchoides xylophilus</name>
    <dbReference type="NCBI Taxonomy" id="6326"/>
    <lineage>
        <taxon>Eukaryota</taxon>
        <taxon>Metazoa</taxon>
        <taxon>Ecdysozoa</taxon>
        <taxon>Nematoda</taxon>
        <taxon>Chromadorea</taxon>
        <taxon>Rhabditida</taxon>
        <taxon>Tylenchina</taxon>
        <taxon>Tylenchomorpha</taxon>
        <taxon>Aphelenchoidea</taxon>
        <taxon>Aphelenchoididae</taxon>
        <taxon>Bursaphelenchus</taxon>
    </lineage>
</organism>
<keyword evidence="7 9" id="KW-0406">Ion transport</keyword>
<comment type="subcellular location">
    <subcellularLocation>
        <location evidence="1">Membrane</location>
        <topology evidence="1">Multi-pass membrane protein</topology>
    </subcellularLocation>
</comment>
<feature type="transmembrane region" description="Helical" evidence="9">
    <location>
        <begin position="446"/>
        <end position="463"/>
    </location>
</feature>
<dbReference type="Proteomes" id="UP000659654">
    <property type="component" value="Unassembled WGS sequence"/>
</dbReference>
<reference evidence="10" key="2">
    <citation type="submission" date="2020-09" db="EMBL/GenBank/DDBJ databases">
        <authorList>
            <person name="Kikuchi T."/>
        </authorList>
    </citation>
    <scope>NUCLEOTIDE SEQUENCE</scope>
    <source>
        <strain evidence="10">Ka4C1</strain>
    </source>
</reference>
<dbReference type="PANTHER" id="PTHR11629">
    <property type="entry name" value="VACUOLAR PROTON ATPASES"/>
    <property type="match status" value="1"/>
</dbReference>
<keyword evidence="12" id="KW-1185">Reference proteome</keyword>
<dbReference type="GO" id="GO:0007035">
    <property type="term" value="P:vacuolar acidification"/>
    <property type="evidence" value="ECO:0007669"/>
    <property type="project" value="TreeGrafter"/>
</dbReference>
<keyword evidence="6 9" id="KW-1133">Transmembrane helix</keyword>
<evidence type="ECO:0000256" key="3">
    <source>
        <dbReference type="ARBA" id="ARBA00022448"/>
    </source>
</evidence>
<dbReference type="AlphaFoldDB" id="A0A1I7SEK8"/>
<proteinExistence type="inferred from homology"/>
<feature type="transmembrane region" description="Helical" evidence="9">
    <location>
        <begin position="658"/>
        <end position="680"/>
    </location>
</feature>
<evidence type="ECO:0000256" key="8">
    <source>
        <dbReference type="ARBA" id="ARBA00023136"/>
    </source>
</evidence>
<feature type="transmembrane region" description="Helical" evidence="9">
    <location>
        <begin position="798"/>
        <end position="822"/>
    </location>
</feature>
<dbReference type="eggNOG" id="KOG2189">
    <property type="taxonomic scope" value="Eukaryota"/>
</dbReference>
<evidence type="ECO:0000256" key="1">
    <source>
        <dbReference type="ARBA" id="ARBA00004141"/>
    </source>
</evidence>
<dbReference type="GO" id="GO:0051117">
    <property type="term" value="F:ATPase binding"/>
    <property type="evidence" value="ECO:0007669"/>
    <property type="project" value="TreeGrafter"/>
</dbReference>
<protein>
    <recommendedName>
        <fullName evidence="9">V-type proton ATPase subunit a</fullName>
    </recommendedName>
</protein>
<dbReference type="InterPro" id="IPR026028">
    <property type="entry name" value="V-type_ATPase_116kDa_su_euka"/>
</dbReference>
<keyword evidence="3 9" id="KW-0813">Transport</keyword>
<comment type="similarity">
    <text evidence="2 9">Belongs to the V-ATPase 116 kDa subunit family.</text>
</comment>
<keyword evidence="5 9" id="KW-0375">Hydrogen ion transport</keyword>
<feature type="transmembrane region" description="Helical" evidence="9">
    <location>
        <begin position="536"/>
        <end position="558"/>
    </location>
</feature>
<dbReference type="Pfam" id="PF01496">
    <property type="entry name" value="V_ATPase_I"/>
    <property type="match status" value="1"/>
</dbReference>
<feature type="transmembrane region" description="Helical" evidence="9">
    <location>
        <begin position="400"/>
        <end position="425"/>
    </location>
</feature>
<dbReference type="OrthoDB" id="10264220at2759"/>
<evidence type="ECO:0000256" key="9">
    <source>
        <dbReference type="RuleBase" id="RU361189"/>
    </source>
</evidence>
<evidence type="ECO:0000256" key="7">
    <source>
        <dbReference type="ARBA" id="ARBA00023065"/>
    </source>
</evidence>
<reference evidence="13" key="1">
    <citation type="submission" date="2016-11" db="UniProtKB">
        <authorList>
            <consortium name="WormBaseParasite"/>
        </authorList>
    </citation>
    <scope>IDENTIFICATION</scope>
</reference>
<evidence type="ECO:0000313" key="11">
    <source>
        <dbReference type="Proteomes" id="UP000095284"/>
    </source>
</evidence>
<dbReference type="PANTHER" id="PTHR11629:SF56">
    <property type="entry name" value="V-TYPE PROTON ATPASE 116 KDA SUBUNIT A 4"/>
    <property type="match status" value="1"/>
</dbReference>
<evidence type="ECO:0000313" key="12">
    <source>
        <dbReference type="Proteomes" id="UP000659654"/>
    </source>
</evidence>